<organism evidence="1 2">
    <name type="scientific">Araneus ventricosus</name>
    <name type="common">Orbweaver spider</name>
    <name type="synonym">Epeira ventricosa</name>
    <dbReference type="NCBI Taxonomy" id="182803"/>
    <lineage>
        <taxon>Eukaryota</taxon>
        <taxon>Metazoa</taxon>
        <taxon>Ecdysozoa</taxon>
        <taxon>Arthropoda</taxon>
        <taxon>Chelicerata</taxon>
        <taxon>Arachnida</taxon>
        <taxon>Araneae</taxon>
        <taxon>Araneomorphae</taxon>
        <taxon>Entelegynae</taxon>
        <taxon>Araneoidea</taxon>
        <taxon>Araneidae</taxon>
        <taxon>Araneus</taxon>
    </lineage>
</organism>
<protein>
    <submittedName>
        <fullName evidence="1">Uncharacterized protein</fullName>
    </submittedName>
</protein>
<proteinExistence type="predicted"/>
<reference evidence="1 2" key="1">
    <citation type="journal article" date="2019" name="Sci. Rep.">
        <title>Orb-weaving spider Araneus ventricosus genome elucidates the spidroin gene catalogue.</title>
        <authorList>
            <person name="Kono N."/>
            <person name="Nakamura H."/>
            <person name="Ohtoshi R."/>
            <person name="Moran D.A.P."/>
            <person name="Shinohara A."/>
            <person name="Yoshida Y."/>
            <person name="Fujiwara M."/>
            <person name="Mori M."/>
            <person name="Tomita M."/>
            <person name="Arakawa K."/>
        </authorList>
    </citation>
    <scope>NUCLEOTIDE SEQUENCE [LARGE SCALE GENOMIC DNA]</scope>
</reference>
<dbReference type="OrthoDB" id="10593940at2759"/>
<name>A0A4Y2RI50_ARAVE</name>
<accession>A0A4Y2RI50</accession>
<evidence type="ECO:0000313" key="1">
    <source>
        <dbReference type="EMBL" id="GBN74565.1"/>
    </source>
</evidence>
<comment type="caution">
    <text evidence="1">The sequence shown here is derived from an EMBL/GenBank/DDBJ whole genome shotgun (WGS) entry which is preliminary data.</text>
</comment>
<dbReference type="AlphaFoldDB" id="A0A4Y2RI50"/>
<keyword evidence="2" id="KW-1185">Reference proteome</keyword>
<gene>
    <name evidence="1" type="ORF">AVEN_170226_1</name>
</gene>
<dbReference type="Proteomes" id="UP000499080">
    <property type="component" value="Unassembled WGS sequence"/>
</dbReference>
<sequence length="140" mass="15688">MTARLTVRVVASTLAHLGTWFESIGLSNRTSCDPGEKEEVVCSKREEGRSVGCLHLRAREGVFVLLPVRAPTDCAAREQGCPLRSIWRYLSAHSLRSETGGGTWRSPSPRRTRKNCCRTLLVRLIKERKLVLSNPHCQSM</sequence>
<dbReference type="EMBL" id="BGPR01016926">
    <property type="protein sequence ID" value="GBN74565.1"/>
    <property type="molecule type" value="Genomic_DNA"/>
</dbReference>
<evidence type="ECO:0000313" key="2">
    <source>
        <dbReference type="Proteomes" id="UP000499080"/>
    </source>
</evidence>